<dbReference type="Gene3D" id="2.70.150.10">
    <property type="entry name" value="Calcium-transporting ATPase, cytoplasmic transduction domain A"/>
    <property type="match status" value="1"/>
</dbReference>
<reference evidence="4" key="1">
    <citation type="submission" date="2016-06" db="UniProtKB">
        <authorList>
            <consortium name="WormBaseParasite"/>
        </authorList>
    </citation>
    <scope>IDENTIFICATION</scope>
</reference>
<accession>A0A183BDU1</accession>
<dbReference type="Pfam" id="PF00122">
    <property type="entry name" value="E1-E2_ATPase"/>
    <property type="match status" value="1"/>
</dbReference>
<proteinExistence type="predicted"/>
<keyword evidence="3" id="KW-1185">Reference proteome</keyword>
<organism evidence="4">
    <name type="scientific">Echinostoma caproni</name>
    <dbReference type="NCBI Taxonomy" id="27848"/>
    <lineage>
        <taxon>Eukaryota</taxon>
        <taxon>Metazoa</taxon>
        <taxon>Spiralia</taxon>
        <taxon>Lophotrochozoa</taxon>
        <taxon>Platyhelminthes</taxon>
        <taxon>Trematoda</taxon>
        <taxon>Digenea</taxon>
        <taxon>Plagiorchiida</taxon>
        <taxon>Echinostomata</taxon>
        <taxon>Echinostomatoidea</taxon>
        <taxon>Echinostomatidae</taxon>
        <taxon>Echinostoma</taxon>
    </lineage>
</organism>
<evidence type="ECO:0000259" key="1">
    <source>
        <dbReference type="Pfam" id="PF00122"/>
    </source>
</evidence>
<dbReference type="InterPro" id="IPR008250">
    <property type="entry name" value="ATPase_P-typ_transduc_dom_A_sf"/>
</dbReference>
<protein>
    <submittedName>
        <fullName evidence="4">Restriction endonuclease subunit S</fullName>
    </submittedName>
</protein>
<dbReference type="WBParaSite" id="ECPE_0001742101-mRNA-1">
    <property type="protein sequence ID" value="ECPE_0001742101-mRNA-1"/>
    <property type="gene ID" value="ECPE_0001742101"/>
</dbReference>
<name>A0A183BDU1_9TREM</name>
<dbReference type="InterPro" id="IPR059000">
    <property type="entry name" value="ATPase_P-type_domA"/>
</dbReference>
<dbReference type="SUPFAM" id="SSF81653">
    <property type="entry name" value="Calcium ATPase, transduction domain A"/>
    <property type="match status" value="1"/>
</dbReference>
<dbReference type="Proteomes" id="UP000272942">
    <property type="component" value="Unassembled WGS sequence"/>
</dbReference>
<dbReference type="PANTHER" id="PTHR24092:SF218">
    <property type="entry name" value="PHOSPHOLIPID-TRANSPORTING ATPASE"/>
    <property type="match status" value="1"/>
</dbReference>
<dbReference type="PANTHER" id="PTHR24092">
    <property type="entry name" value="PROBABLE PHOSPHOLIPID-TRANSPORTING ATPASE"/>
    <property type="match status" value="1"/>
</dbReference>
<evidence type="ECO:0000313" key="2">
    <source>
        <dbReference type="EMBL" id="VDP94664.1"/>
    </source>
</evidence>
<dbReference type="EMBL" id="UZAN01068979">
    <property type="protein sequence ID" value="VDP94664.1"/>
    <property type="molecule type" value="Genomic_DNA"/>
</dbReference>
<sequence length="88" mass="9880">MHCTLNSEKGCYVDKQWQTIRPGDFVRLHTNEMIPADVLLLHSSNVAGICHIETANLDGESNLKQREVIERHACKVSSSVLLHALFIP</sequence>
<feature type="domain" description="P-type ATPase A" evidence="1">
    <location>
        <begin position="12"/>
        <end position="65"/>
    </location>
</feature>
<dbReference type="AlphaFoldDB" id="A0A183BDU1"/>
<evidence type="ECO:0000313" key="4">
    <source>
        <dbReference type="WBParaSite" id="ECPE_0001742101-mRNA-1"/>
    </source>
</evidence>
<dbReference type="GO" id="GO:0140326">
    <property type="term" value="F:ATPase-coupled intramembrane lipid transporter activity"/>
    <property type="evidence" value="ECO:0007669"/>
    <property type="project" value="TreeGrafter"/>
</dbReference>
<gene>
    <name evidence="2" type="ORF">ECPE_LOCUS17374</name>
</gene>
<evidence type="ECO:0000313" key="3">
    <source>
        <dbReference type="Proteomes" id="UP000272942"/>
    </source>
</evidence>
<dbReference type="OrthoDB" id="377733at2759"/>
<reference evidence="2 3" key="2">
    <citation type="submission" date="2018-11" db="EMBL/GenBank/DDBJ databases">
        <authorList>
            <consortium name="Pathogen Informatics"/>
        </authorList>
    </citation>
    <scope>NUCLEOTIDE SEQUENCE [LARGE SCALE GENOMIC DNA]</scope>
    <source>
        <strain evidence="2 3">Egypt</strain>
    </source>
</reference>
<dbReference type="GO" id="GO:0045332">
    <property type="term" value="P:phospholipid translocation"/>
    <property type="evidence" value="ECO:0007669"/>
    <property type="project" value="TreeGrafter"/>
</dbReference>
<dbReference type="GO" id="GO:0005886">
    <property type="term" value="C:plasma membrane"/>
    <property type="evidence" value="ECO:0007669"/>
    <property type="project" value="TreeGrafter"/>
</dbReference>